<dbReference type="Proteomes" id="UP001596023">
    <property type="component" value="Unassembled WGS sequence"/>
</dbReference>
<feature type="transmembrane region" description="Helical" evidence="10">
    <location>
        <begin position="253"/>
        <end position="271"/>
    </location>
</feature>
<dbReference type="SFLD" id="SFLDS00003">
    <property type="entry name" value="Haloacid_Dehalogenase"/>
    <property type="match status" value="1"/>
</dbReference>
<evidence type="ECO:0000259" key="11">
    <source>
        <dbReference type="SMART" id="SM00831"/>
    </source>
</evidence>
<dbReference type="Gene3D" id="3.40.50.1000">
    <property type="entry name" value="HAD superfamily/HAD-like"/>
    <property type="match status" value="1"/>
</dbReference>
<feature type="transmembrane region" description="Helical" evidence="10">
    <location>
        <begin position="797"/>
        <end position="815"/>
    </location>
</feature>
<evidence type="ECO:0000256" key="10">
    <source>
        <dbReference type="SAM" id="Phobius"/>
    </source>
</evidence>
<dbReference type="InterPro" id="IPR006068">
    <property type="entry name" value="ATPase_P-typ_cation-transptr_C"/>
</dbReference>
<evidence type="ECO:0000256" key="9">
    <source>
        <dbReference type="ARBA" id="ARBA00023136"/>
    </source>
</evidence>
<dbReference type="InterPro" id="IPR023298">
    <property type="entry name" value="ATPase_P-typ_TM_dom_sf"/>
</dbReference>
<dbReference type="InterPro" id="IPR004014">
    <property type="entry name" value="ATPase_P-typ_cation-transptr_N"/>
</dbReference>
<dbReference type="SUPFAM" id="SSF81653">
    <property type="entry name" value="Calcium ATPase, transduction domain A"/>
    <property type="match status" value="1"/>
</dbReference>
<dbReference type="Pfam" id="PF00122">
    <property type="entry name" value="E1-E2_ATPase"/>
    <property type="match status" value="1"/>
</dbReference>
<dbReference type="InterPro" id="IPR008250">
    <property type="entry name" value="ATPase_P-typ_transduc_dom_A_sf"/>
</dbReference>
<organism evidence="12 13">
    <name type="scientific">Dysgonomonas termitidis</name>
    <dbReference type="NCBI Taxonomy" id="1516126"/>
    <lineage>
        <taxon>Bacteria</taxon>
        <taxon>Pseudomonadati</taxon>
        <taxon>Bacteroidota</taxon>
        <taxon>Bacteroidia</taxon>
        <taxon>Bacteroidales</taxon>
        <taxon>Dysgonomonadaceae</taxon>
        <taxon>Dysgonomonas</taxon>
    </lineage>
</organism>
<dbReference type="SMART" id="SM00831">
    <property type="entry name" value="Cation_ATPase_N"/>
    <property type="match status" value="1"/>
</dbReference>
<dbReference type="InterPro" id="IPR050510">
    <property type="entry name" value="Cation_transp_ATPase_P-type"/>
</dbReference>
<dbReference type="CDD" id="cd02080">
    <property type="entry name" value="P-type_ATPase_cation"/>
    <property type="match status" value="1"/>
</dbReference>
<protein>
    <submittedName>
        <fullName evidence="12">Cation-transporting P-type ATPase</fullName>
    </submittedName>
</protein>
<dbReference type="PANTHER" id="PTHR43294:SF21">
    <property type="entry name" value="CATION TRANSPORTING ATPASE"/>
    <property type="match status" value="1"/>
</dbReference>
<feature type="domain" description="Cation-transporting P-type ATPase N-terminal" evidence="11">
    <location>
        <begin position="11"/>
        <end position="85"/>
    </location>
</feature>
<comment type="caution">
    <text evidence="12">The sequence shown here is derived from an EMBL/GenBank/DDBJ whole genome shotgun (WGS) entry which is preliminary data.</text>
</comment>
<evidence type="ECO:0000256" key="3">
    <source>
        <dbReference type="ARBA" id="ARBA00022475"/>
    </source>
</evidence>
<dbReference type="Gene3D" id="1.20.1110.10">
    <property type="entry name" value="Calcium-transporting ATPase, transmembrane domain"/>
    <property type="match status" value="1"/>
</dbReference>
<keyword evidence="3" id="KW-1003">Cell membrane</keyword>
<evidence type="ECO:0000256" key="8">
    <source>
        <dbReference type="ARBA" id="ARBA00022989"/>
    </source>
</evidence>
<keyword evidence="5" id="KW-0547">Nucleotide-binding</keyword>
<evidence type="ECO:0000313" key="13">
    <source>
        <dbReference type="Proteomes" id="UP001596023"/>
    </source>
</evidence>
<dbReference type="InterPro" id="IPR036412">
    <property type="entry name" value="HAD-like_sf"/>
</dbReference>
<dbReference type="Gene3D" id="2.70.150.10">
    <property type="entry name" value="Calcium-transporting ATPase, cytoplasmic transduction domain A"/>
    <property type="match status" value="1"/>
</dbReference>
<accession>A0ABV9KTK7</accession>
<dbReference type="InterPro" id="IPR059000">
    <property type="entry name" value="ATPase_P-type_domA"/>
</dbReference>
<feature type="transmembrane region" description="Helical" evidence="10">
    <location>
        <begin position="61"/>
        <end position="83"/>
    </location>
</feature>
<dbReference type="NCBIfam" id="TIGR01494">
    <property type="entry name" value="ATPase_P-type"/>
    <property type="match status" value="3"/>
</dbReference>
<evidence type="ECO:0000256" key="7">
    <source>
        <dbReference type="ARBA" id="ARBA00022967"/>
    </source>
</evidence>
<dbReference type="PANTHER" id="PTHR43294">
    <property type="entry name" value="SODIUM/POTASSIUM-TRANSPORTING ATPASE SUBUNIT ALPHA"/>
    <property type="match status" value="1"/>
</dbReference>
<feature type="transmembrane region" description="Helical" evidence="10">
    <location>
        <begin position="89"/>
        <end position="105"/>
    </location>
</feature>
<evidence type="ECO:0000313" key="12">
    <source>
        <dbReference type="EMBL" id="MFC4672901.1"/>
    </source>
</evidence>
<keyword evidence="8 10" id="KW-1133">Transmembrane helix</keyword>
<evidence type="ECO:0000256" key="1">
    <source>
        <dbReference type="ARBA" id="ARBA00004651"/>
    </source>
</evidence>
<evidence type="ECO:0000256" key="6">
    <source>
        <dbReference type="ARBA" id="ARBA00022840"/>
    </source>
</evidence>
<feature type="transmembrane region" description="Helical" evidence="10">
    <location>
        <begin position="762"/>
        <end position="785"/>
    </location>
</feature>
<feature type="transmembrane region" description="Helical" evidence="10">
    <location>
        <begin position="283"/>
        <end position="305"/>
    </location>
</feature>
<gene>
    <name evidence="12" type="ORF">ACFO6W_04265</name>
</gene>
<dbReference type="SFLD" id="SFLDG00002">
    <property type="entry name" value="C1.7:_P-type_atpase_like"/>
    <property type="match status" value="1"/>
</dbReference>
<keyword evidence="4 10" id="KW-0812">Transmembrane</keyword>
<dbReference type="Pfam" id="PF00689">
    <property type="entry name" value="Cation_ATPase_C"/>
    <property type="match status" value="1"/>
</dbReference>
<dbReference type="InterPro" id="IPR023214">
    <property type="entry name" value="HAD_sf"/>
</dbReference>
<keyword evidence="13" id="KW-1185">Reference proteome</keyword>
<keyword evidence="6" id="KW-0067">ATP-binding</keyword>
<dbReference type="Gene3D" id="3.40.1110.10">
    <property type="entry name" value="Calcium-transporting ATPase, cytoplasmic domain N"/>
    <property type="match status" value="1"/>
</dbReference>
<feature type="transmembrane region" description="Helical" evidence="10">
    <location>
        <begin position="835"/>
        <end position="854"/>
    </location>
</feature>
<comment type="similarity">
    <text evidence="2">Belongs to the cation transport ATPase (P-type) (TC 3.A.3) family. Type IIA subfamily.</text>
</comment>
<dbReference type="PRINTS" id="PR00120">
    <property type="entry name" value="HATPASE"/>
</dbReference>
<keyword evidence="7" id="KW-1278">Translocase</keyword>
<dbReference type="SUPFAM" id="SSF56784">
    <property type="entry name" value="HAD-like"/>
    <property type="match status" value="1"/>
</dbReference>
<evidence type="ECO:0000256" key="5">
    <source>
        <dbReference type="ARBA" id="ARBA00022741"/>
    </source>
</evidence>
<sequence>MVKAETLSNKNWHSLEVSQVLDLLTTNATKGLLEKEANERLVQFGENVLPEKKKESRLLRFFKHFNDILIYILLIAAVVTAILGHWVDTIVIVIVAVVNACIGYFQENKAEKALEDIKKMLSHTAQIIRDGKRLEIGASHLAIGDLVILHPGDKIPADLRLIKSDNLRIEESALTGESIPSQKNVGAISADTPLGDRNNMAFSTTTVSAGTGMGIVVATGQNTEIGKINRMMSEVKLITTPLLRQTAKFGKSVSFVIIAIAVVVFIFGYFYRHYDTGELLMSVIGLAIAAIPEGLPAILSIILAIGVQNMAKRKAIVRTLPSVETLGSVAVICSDKTGTLTKNEMTVKTLVTGDDKFDVTGTGYSPVGDVVKDNETVDFSAEPVLDSLIGCFYICNEASLGKDDEDNWYIKGDPTEGALITLYEKASVDHHETDRIATIPFDSEYKYMATLVEADDKNIIYIKGAPDRLLDMADKELSLSGEKPFDRKNWEDEITGLAGKGQRVIGGAYKIVAKNKKNLLHEDLHEGVTFLGLAGIIDPPREEAIEAIRQCTEAGITVKMITGDHIETAKSIGLEMGIGDGVKALEGKAIEQMTDEELESAAVEYNIFARTSPEHKLRLVKALQARNIICAMTGDGVNDAPALKKADVGIAMGIKGTEVTKDAAEMVLADDNFSTIAAAVEEGRRVYDNLKKTILFILPTNGAESFLIIASILFGTLMPLTPIQILWVNMVTSVTISLALAFEKLEPDTMKQRPRSPRTPLLNGYFIWRILFVSVLIGGGTLLLNLYLLNNGVSEDIVRTVTIQTIVITQMFHLYNSRSIRQSAFYGDFFGNKAVFVVSGLLILLQLSITYIPFMNEVFGTVRLPLHFWIYPFVFGFIIFIIVEIEKWIMRLIDGKRIKTNKS</sequence>
<dbReference type="Pfam" id="PF00690">
    <property type="entry name" value="Cation_ATPase_N"/>
    <property type="match status" value="1"/>
</dbReference>
<comment type="subcellular location">
    <subcellularLocation>
        <location evidence="1">Cell membrane</location>
        <topology evidence="1">Multi-pass membrane protein</topology>
    </subcellularLocation>
</comment>
<feature type="transmembrane region" description="Helical" evidence="10">
    <location>
        <begin position="694"/>
        <end position="717"/>
    </location>
</feature>
<dbReference type="Pfam" id="PF13246">
    <property type="entry name" value="Cation_ATPase"/>
    <property type="match status" value="1"/>
</dbReference>
<dbReference type="InterPro" id="IPR023299">
    <property type="entry name" value="ATPase_P-typ_cyto_dom_N"/>
</dbReference>
<evidence type="ECO:0000256" key="4">
    <source>
        <dbReference type="ARBA" id="ARBA00022692"/>
    </source>
</evidence>
<dbReference type="InterPro" id="IPR044492">
    <property type="entry name" value="P_typ_ATPase_HD_dom"/>
</dbReference>
<dbReference type="RefSeq" id="WP_379994119.1">
    <property type="nucleotide sequence ID" value="NZ_JBHSGN010000035.1"/>
</dbReference>
<dbReference type="SFLD" id="SFLDF00027">
    <property type="entry name" value="p-type_atpase"/>
    <property type="match status" value="1"/>
</dbReference>
<feature type="transmembrane region" description="Helical" evidence="10">
    <location>
        <begin position="866"/>
        <end position="883"/>
    </location>
</feature>
<feature type="transmembrane region" description="Helical" evidence="10">
    <location>
        <begin position="723"/>
        <end position="742"/>
    </location>
</feature>
<dbReference type="InterPro" id="IPR001757">
    <property type="entry name" value="P_typ_ATPase"/>
</dbReference>
<keyword evidence="9 10" id="KW-0472">Membrane</keyword>
<name>A0ABV9KTK7_9BACT</name>
<dbReference type="PRINTS" id="PR00119">
    <property type="entry name" value="CATATPASE"/>
</dbReference>
<dbReference type="SUPFAM" id="SSF81665">
    <property type="entry name" value="Calcium ATPase, transmembrane domain M"/>
    <property type="match status" value="1"/>
</dbReference>
<reference evidence="13" key="1">
    <citation type="journal article" date="2019" name="Int. J. Syst. Evol. Microbiol.">
        <title>The Global Catalogue of Microorganisms (GCM) 10K type strain sequencing project: providing services to taxonomists for standard genome sequencing and annotation.</title>
        <authorList>
            <consortium name="The Broad Institute Genomics Platform"/>
            <consortium name="The Broad Institute Genome Sequencing Center for Infectious Disease"/>
            <person name="Wu L."/>
            <person name="Ma J."/>
        </authorList>
    </citation>
    <scope>NUCLEOTIDE SEQUENCE [LARGE SCALE GENOMIC DNA]</scope>
    <source>
        <strain evidence="13">CCUG 66188</strain>
    </source>
</reference>
<dbReference type="SUPFAM" id="SSF81660">
    <property type="entry name" value="Metal cation-transporting ATPase, ATP-binding domain N"/>
    <property type="match status" value="1"/>
</dbReference>
<dbReference type="PROSITE" id="PS00154">
    <property type="entry name" value="ATPASE_E1_E2"/>
    <property type="match status" value="1"/>
</dbReference>
<evidence type="ECO:0000256" key="2">
    <source>
        <dbReference type="ARBA" id="ARBA00005675"/>
    </source>
</evidence>
<dbReference type="InterPro" id="IPR018303">
    <property type="entry name" value="ATPase_P-typ_P_site"/>
</dbReference>
<proteinExistence type="inferred from homology"/>
<dbReference type="EMBL" id="JBHSGN010000035">
    <property type="protein sequence ID" value="MFC4672901.1"/>
    <property type="molecule type" value="Genomic_DNA"/>
</dbReference>